<evidence type="ECO:0000256" key="4">
    <source>
        <dbReference type="ARBA" id="ARBA00022967"/>
    </source>
</evidence>
<dbReference type="GO" id="GO:0005524">
    <property type="term" value="F:ATP binding"/>
    <property type="evidence" value="ECO:0007669"/>
    <property type="project" value="UniProtKB-KW"/>
</dbReference>
<keyword evidence="10" id="KW-1185">Reference proteome</keyword>
<dbReference type="CDD" id="cd03214">
    <property type="entry name" value="ABC_Iron-Siderophores_B12_Hemin"/>
    <property type="match status" value="1"/>
</dbReference>
<dbReference type="Pfam" id="PF00005">
    <property type="entry name" value="ABC_tran"/>
    <property type="match status" value="1"/>
</dbReference>
<dbReference type="EMBL" id="JBEOQB010000002">
    <property type="protein sequence ID" value="MEZ0451537.1"/>
    <property type="molecule type" value="Genomic_DNA"/>
</dbReference>
<dbReference type="Proteomes" id="UP000308196">
    <property type="component" value="Chromosome"/>
</dbReference>
<dbReference type="InterPro" id="IPR027417">
    <property type="entry name" value="P-loop_NTPase"/>
</dbReference>
<keyword evidence="3 8" id="KW-0067">ATP-binding</keyword>
<comment type="function">
    <text evidence="5">Part of the ABC transporter complex HmuTUV involved in hemin import. Responsible for energy coupling to the transport system.</text>
</comment>
<keyword evidence="2" id="KW-0547">Nucleotide-binding</keyword>
<dbReference type="SUPFAM" id="SSF52540">
    <property type="entry name" value="P-loop containing nucleoside triphosphate hydrolases"/>
    <property type="match status" value="1"/>
</dbReference>
<accession>A0A4U9W7D0</accession>
<organism evidence="8 9">
    <name type="scientific">Sphingobacterium thalpophilum</name>
    <dbReference type="NCBI Taxonomy" id="259"/>
    <lineage>
        <taxon>Bacteria</taxon>
        <taxon>Pseudomonadati</taxon>
        <taxon>Bacteroidota</taxon>
        <taxon>Sphingobacteriia</taxon>
        <taxon>Sphingobacteriales</taxon>
        <taxon>Sphingobacteriaceae</taxon>
        <taxon>Sphingobacterium</taxon>
    </lineage>
</organism>
<evidence type="ECO:0000256" key="1">
    <source>
        <dbReference type="ARBA" id="ARBA00022448"/>
    </source>
</evidence>
<dbReference type="Gene3D" id="3.40.50.300">
    <property type="entry name" value="P-loop containing nucleotide triphosphate hydrolases"/>
    <property type="match status" value="1"/>
</dbReference>
<dbReference type="InterPro" id="IPR017871">
    <property type="entry name" value="ABC_transporter-like_CS"/>
</dbReference>
<keyword evidence="4" id="KW-1278">Translocase</keyword>
<protein>
    <submittedName>
        <fullName evidence="7 8">ABC transporter ATP-binding protein</fullName>
    </submittedName>
</protein>
<dbReference type="Proteomes" id="UP001566204">
    <property type="component" value="Unassembled WGS sequence"/>
</dbReference>
<proteinExistence type="predicted"/>
<evidence type="ECO:0000313" key="10">
    <source>
        <dbReference type="Proteomes" id="UP001566204"/>
    </source>
</evidence>
<dbReference type="PROSITE" id="PS00211">
    <property type="entry name" value="ABC_TRANSPORTER_1"/>
    <property type="match status" value="1"/>
</dbReference>
<evidence type="ECO:0000256" key="3">
    <source>
        <dbReference type="ARBA" id="ARBA00022840"/>
    </source>
</evidence>
<name>A0A4U9W7D0_9SPHI</name>
<gene>
    <name evidence="7" type="ORF">ABTW24_08025</name>
    <name evidence="8" type="ORF">NCTC11429_05147</name>
</gene>
<evidence type="ECO:0000256" key="2">
    <source>
        <dbReference type="ARBA" id="ARBA00022741"/>
    </source>
</evidence>
<reference evidence="7 10" key="2">
    <citation type="submission" date="2024-06" db="EMBL/GenBank/DDBJ databases">
        <title>Soil Sphingobacterium thalpophilum.</title>
        <authorList>
            <person name="Yang J."/>
            <person name="Li J."/>
        </authorList>
    </citation>
    <scope>NUCLEOTIDE SEQUENCE [LARGE SCALE GENOMIC DNA]</scope>
    <source>
        <strain evidence="7 10">22g91tb</strain>
    </source>
</reference>
<reference evidence="8 9" key="1">
    <citation type="submission" date="2019-05" db="EMBL/GenBank/DDBJ databases">
        <authorList>
            <consortium name="Pathogen Informatics"/>
        </authorList>
    </citation>
    <scope>NUCLEOTIDE SEQUENCE [LARGE SCALE GENOMIC DNA]</scope>
    <source>
        <strain evidence="8 9">NCTC11429</strain>
    </source>
</reference>
<evidence type="ECO:0000313" key="8">
    <source>
        <dbReference type="EMBL" id="VTR54709.1"/>
    </source>
</evidence>
<dbReference type="STRING" id="1123265.GCA_000686625_00484"/>
<dbReference type="PANTHER" id="PTHR42794">
    <property type="entry name" value="HEMIN IMPORT ATP-BINDING PROTEIN HMUV"/>
    <property type="match status" value="1"/>
</dbReference>
<keyword evidence="1" id="KW-0813">Transport</keyword>
<dbReference type="SMART" id="SM00382">
    <property type="entry name" value="AAA"/>
    <property type="match status" value="1"/>
</dbReference>
<evidence type="ECO:0000313" key="9">
    <source>
        <dbReference type="Proteomes" id="UP000308196"/>
    </source>
</evidence>
<evidence type="ECO:0000256" key="5">
    <source>
        <dbReference type="ARBA" id="ARBA00037066"/>
    </source>
</evidence>
<dbReference type="GeneID" id="78465693"/>
<dbReference type="PANTHER" id="PTHR42794:SF1">
    <property type="entry name" value="HEMIN IMPORT ATP-BINDING PROTEIN HMUV"/>
    <property type="match status" value="1"/>
</dbReference>
<evidence type="ECO:0000259" key="6">
    <source>
        <dbReference type="PROSITE" id="PS50893"/>
    </source>
</evidence>
<sequence>MSKSIHIKGLSFAYGKHTILRDVNVTFTKGKLSIILGRNGSGKSTLFNIIAGLERQYHGSVRIGETERRDWKVGKPGASKIGFLNQFHQTTFPFKVGDVVLTGRASFSRFVPAKEDFAAVDAILNKFSLAHLKSKAYTALSGGERQLILLCRILVQQPDLLLLDEPTNHLDLNYQIAVLQAAKDLANEGRTVVCVMHDPNMAYLFGDHFYLMQDNTLIDLQHRSREQVREQLEQTYQLPLNSMVNQGKWMFVPALKGSIPSSASLKVSEEEVKQVIGV</sequence>
<evidence type="ECO:0000313" key="7">
    <source>
        <dbReference type="EMBL" id="MEZ0451537.1"/>
    </source>
</evidence>
<dbReference type="InterPro" id="IPR003439">
    <property type="entry name" value="ABC_transporter-like_ATP-bd"/>
</dbReference>
<dbReference type="AlphaFoldDB" id="A0A4U9W7D0"/>
<dbReference type="InterPro" id="IPR003593">
    <property type="entry name" value="AAA+_ATPase"/>
</dbReference>
<feature type="domain" description="ABC transporter" evidence="6">
    <location>
        <begin position="5"/>
        <end position="239"/>
    </location>
</feature>
<dbReference type="KEGG" id="stha:NCTC11429_05147"/>
<dbReference type="RefSeq" id="WP_081817773.1">
    <property type="nucleotide sequence ID" value="NZ_JBEOQA010000001.1"/>
</dbReference>
<dbReference type="PROSITE" id="PS50893">
    <property type="entry name" value="ABC_TRANSPORTER_2"/>
    <property type="match status" value="1"/>
</dbReference>
<dbReference type="GO" id="GO:0016887">
    <property type="term" value="F:ATP hydrolysis activity"/>
    <property type="evidence" value="ECO:0007669"/>
    <property type="project" value="InterPro"/>
</dbReference>
<dbReference type="EMBL" id="LR590484">
    <property type="protein sequence ID" value="VTR54709.1"/>
    <property type="molecule type" value="Genomic_DNA"/>
</dbReference>